<organism evidence="2 3">
    <name type="scientific">Phyllosticta citriasiana</name>
    <dbReference type="NCBI Taxonomy" id="595635"/>
    <lineage>
        <taxon>Eukaryota</taxon>
        <taxon>Fungi</taxon>
        <taxon>Dikarya</taxon>
        <taxon>Ascomycota</taxon>
        <taxon>Pezizomycotina</taxon>
        <taxon>Dothideomycetes</taxon>
        <taxon>Dothideomycetes incertae sedis</taxon>
        <taxon>Botryosphaeriales</taxon>
        <taxon>Phyllostictaceae</taxon>
        <taxon>Phyllosticta</taxon>
    </lineage>
</organism>
<dbReference type="Proteomes" id="UP001363622">
    <property type="component" value="Unassembled WGS sequence"/>
</dbReference>
<accession>A0ABR1KYZ2</accession>
<feature type="region of interest" description="Disordered" evidence="1">
    <location>
        <begin position="1"/>
        <end position="50"/>
    </location>
</feature>
<evidence type="ECO:0000313" key="2">
    <source>
        <dbReference type="EMBL" id="KAK7522471.1"/>
    </source>
</evidence>
<keyword evidence="3" id="KW-1185">Reference proteome</keyword>
<evidence type="ECO:0000256" key="1">
    <source>
        <dbReference type="SAM" id="MobiDB-lite"/>
    </source>
</evidence>
<sequence length="173" mass="18630">MFSVEERERGRESFVAAGNRPTDCLSTTALSSNSSVRPQSGRPDGRPDGQTRLFHHWLARHCGSFAKPCHPASSRLVSSVRPSVRLAGWLAGWLAIIVACTTYHTHDLHQRAQSNGMYSKYVRYGTVSRSKRSGVPQAAACLPACLPFSNAGPGRQDSVQPSAGLGVGLQVRG</sequence>
<dbReference type="EMBL" id="JBBPHU010000002">
    <property type="protein sequence ID" value="KAK7522471.1"/>
    <property type="molecule type" value="Genomic_DNA"/>
</dbReference>
<name>A0ABR1KYZ2_9PEZI</name>
<evidence type="ECO:0000313" key="3">
    <source>
        <dbReference type="Proteomes" id="UP001363622"/>
    </source>
</evidence>
<feature type="compositionally biased region" description="Polar residues" evidence="1">
    <location>
        <begin position="24"/>
        <end position="38"/>
    </location>
</feature>
<feature type="compositionally biased region" description="Basic and acidic residues" evidence="1">
    <location>
        <begin position="1"/>
        <end position="12"/>
    </location>
</feature>
<proteinExistence type="predicted"/>
<comment type="caution">
    <text evidence="2">The sequence shown here is derived from an EMBL/GenBank/DDBJ whole genome shotgun (WGS) entry which is preliminary data.</text>
</comment>
<gene>
    <name evidence="2" type="ORF">IWZ03DRAFT_119242</name>
</gene>
<protein>
    <submittedName>
        <fullName evidence="2">Uncharacterized protein</fullName>
    </submittedName>
</protein>
<reference evidence="2 3" key="1">
    <citation type="submission" date="2024-04" db="EMBL/GenBank/DDBJ databases">
        <title>Phyllosticta paracitricarpa is synonymous to the EU quarantine fungus P. citricarpa based on phylogenomic analyses.</title>
        <authorList>
            <consortium name="Lawrence Berkeley National Laboratory"/>
            <person name="Van Ingen-Buijs V.A."/>
            <person name="Van Westerhoven A.C."/>
            <person name="Haridas S."/>
            <person name="Skiadas P."/>
            <person name="Martin F."/>
            <person name="Groenewald J.Z."/>
            <person name="Crous P.W."/>
            <person name="Seidl M.F."/>
        </authorList>
    </citation>
    <scope>NUCLEOTIDE SEQUENCE [LARGE SCALE GENOMIC DNA]</scope>
    <source>
        <strain evidence="2 3">CBS 123371</strain>
    </source>
</reference>